<reference evidence="2 3" key="1">
    <citation type="journal article" date="2011" name="Front. Microbiol.">
        <title>Two Strains of Crocosphaera watsonii with Highly Conserved Genomes are Distinguished by Strain-Specific Features.</title>
        <authorList>
            <person name="Bench S.R."/>
            <person name="Ilikchyan I.N."/>
            <person name="Tripp H.J."/>
            <person name="Zehr J.P."/>
        </authorList>
    </citation>
    <scope>NUCLEOTIDE SEQUENCE [LARGE SCALE GENOMIC DNA]</scope>
    <source>
        <strain evidence="2 3">WH 0003</strain>
    </source>
</reference>
<evidence type="ECO:0000313" key="2">
    <source>
        <dbReference type="EMBL" id="EHJ15021.1"/>
    </source>
</evidence>
<dbReference type="Proteomes" id="UP000003477">
    <property type="component" value="Unassembled WGS sequence"/>
</dbReference>
<dbReference type="RefSeq" id="WP_007308971.1">
    <property type="nucleotide sequence ID" value="NZ_AESD01000051.1"/>
</dbReference>
<feature type="transmembrane region" description="Helical" evidence="1">
    <location>
        <begin position="54"/>
        <end position="71"/>
    </location>
</feature>
<sequence length="316" mass="35516">MTITQSFSQFNFISIPQSQSTKTNHRLAGLRRFAIAITFLNILGHTFLGFEQSWAQPFVSLLAAYLMELGLETLDSFSCRKATRFWGSLSKLIDFLLPAHITGLAVAMLLYANERLFPIAFAAAVAIASKYLFRVAMGNKLRHFLNPSNFGISVTLLIFPWIGIAPPYQFTENLYGYADWIFPIIIVCTGTFLNGRFTHKLPLIMGWVGGFFLQAAIRSYYFDTPLMAALLPMTGVAFVLFTFYMISDPGTTPISTKNQIMFGLSVAMMYGFLMLFHVVFGMFFGLTIVCLIRGLIYYIKPIINSKKSSFQSLSIN</sequence>
<dbReference type="PATRIC" id="fig|423471.3.peg.284"/>
<evidence type="ECO:0008006" key="4">
    <source>
        <dbReference type="Google" id="ProtNLM"/>
    </source>
</evidence>
<keyword evidence="1" id="KW-0472">Membrane</keyword>
<name>G5IYG2_CROWT</name>
<feature type="transmembrane region" description="Helical" evidence="1">
    <location>
        <begin position="282"/>
        <end position="299"/>
    </location>
</feature>
<protein>
    <recommendedName>
        <fullName evidence="4">UnbU</fullName>
    </recommendedName>
</protein>
<comment type="caution">
    <text evidence="2">The sequence shown here is derived from an EMBL/GenBank/DDBJ whole genome shotgun (WGS) entry which is preliminary data.</text>
</comment>
<proteinExistence type="predicted"/>
<feature type="transmembrane region" description="Helical" evidence="1">
    <location>
        <begin position="117"/>
        <end position="137"/>
    </location>
</feature>
<keyword evidence="1" id="KW-1133">Transmembrane helix</keyword>
<dbReference type="GeneID" id="88764256"/>
<dbReference type="AlphaFoldDB" id="G5IYG2"/>
<organism evidence="2 3">
    <name type="scientific">Crocosphaera watsonii WH 0003</name>
    <dbReference type="NCBI Taxonomy" id="423471"/>
    <lineage>
        <taxon>Bacteria</taxon>
        <taxon>Bacillati</taxon>
        <taxon>Cyanobacteriota</taxon>
        <taxon>Cyanophyceae</taxon>
        <taxon>Oscillatoriophycideae</taxon>
        <taxon>Chroococcales</taxon>
        <taxon>Aphanothecaceae</taxon>
        <taxon>Crocosphaera</taxon>
    </lineage>
</organism>
<feature type="transmembrane region" description="Helical" evidence="1">
    <location>
        <begin position="174"/>
        <end position="194"/>
    </location>
</feature>
<accession>G5IYG2</accession>
<evidence type="ECO:0000256" key="1">
    <source>
        <dbReference type="SAM" id="Phobius"/>
    </source>
</evidence>
<keyword evidence="1" id="KW-0812">Transmembrane</keyword>
<feature type="transmembrane region" description="Helical" evidence="1">
    <location>
        <begin position="92"/>
        <end position="111"/>
    </location>
</feature>
<feature type="transmembrane region" description="Helical" evidence="1">
    <location>
        <begin position="227"/>
        <end position="246"/>
    </location>
</feature>
<dbReference type="EMBL" id="AESD01000051">
    <property type="protein sequence ID" value="EHJ15021.1"/>
    <property type="molecule type" value="Genomic_DNA"/>
</dbReference>
<feature type="transmembrane region" description="Helical" evidence="1">
    <location>
        <begin position="29"/>
        <end position="48"/>
    </location>
</feature>
<gene>
    <name evidence="2" type="ORF">CWATWH0003_0313</name>
</gene>
<feature type="transmembrane region" description="Helical" evidence="1">
    <location>
        <begin position="149"/>
        <end position="168"/>
    </location>
</feature>
<evidence type="ECO:0000313" key="3">
    <source>
        <dbReference type="Proteomes" id="UP000003477"/>
    </source>
</evidence>